<dbReference type="PROSITE" id="PS50158">
    <property type="entry name" value="ZF_CCHC"/>
    <property type="match status" value="1"/>
</dbReference>
<evidence type="ECO:0000256" key="2">
    <source>
        <dbReference type="SAM" id="MobiDB-lite"/>
    </source>
</evidence>
<keyword evidence="1" id="KW-0863">Zinc-finger</keyword>
<evidence type="ECO:0000259" key="3">
    <source>
        <dbReference type="PROSITE" id="PS50158"/>
    </source>
</evidence>
<accession>A0ABM1GKR7</accession>
<protein>
    <submittedName>
        <fullName evidence="5">Uncharacterized protein LOC107016515</fullName>
    </submittedName>
</protein>
<dbReference type="InterPro" id="IPR036875">
    <property type="entry name" value="Znf_CCHC_sf"/>
</dbReference>
<dbReference type="GeneID" id="107016515"/>
<proteinExistence type="predicted"/>
<sequence length="130" mass="14422">MSKYDSCLVSKARDEISRYVTGVSEELEEECFAAILHDNMDISRLMAHAQQVEESRLGKRSREAKKASCYGCGKGGHMVKNCPNVRIQGKGNEQTQPSCPSSGAPKRNHFYALKARDEQKNSPDIVTGML</sequence>
<keyword evidence="1" id="KW-0862">Zinc</keyword>
<dbReference type="Proteomes" id="UP000694930">
    <property type="component" value="Chromosome 4"/>
</dbReference>
<organism evidence="4 5">
    <name type="scientific">Solanum pennellii</name>
    <name type="common">Tomato</name>
    <name type="synonym">Lycopersicon pennellii</name>
    <dbReference type="NCBI Taxonomy" id="28526"/>
    <lineage>
        <taxon>Eukaryota</taxon>
        <taxon>Viridiplantae</taxon>
        <taxon>Streptophyta</taxon>
        <taxon>Embryophyta</taxon>
        <taxon>Tracheophyta</taxon>
        <taxon>Spermatophyta</taxon>
        <taxon>Magnoliopsida</taxon>
        <taxon>eudicotyledons</taxon>
        <taxon>Gunneridae</taxon>
        <taxon>Pentapetalae</taxon>
        <taxon>asterids</taxon>
        <taxon>lamiids</taxon>
        <taxon>Solanales</taxon>
        <taxon>Solanaceae</taxon>
        <taxon>Solanoideae</taxon>
        <taxon>Solaneae</taxon>
        <taxon>Solanum</taxon>
        <taxon>Solanum subgen. Lycopersicon</taxon>
    </lineage>
</organism>
<feature type="domain" description="CCHC-type" evidence="3">
    <location>
        <begin position="69"/>
        <end position="84"/>
    </location>
</feature>
<evidence type="ECO:0000256" key="1">
    <source>
        <dbReference type="PROSITE-ProRule" id="PRU00047"/>
    </source>
</evidence>
<name>A0ABM1GKR7_SOLPN</name>
<dbReference type="RefSeq" id="XP_015072449.1">
    <property type="nucleotide sequence ID" value="XM_015216963.1"/>
</dbReference>
<dbReference type="SUPFAM" id="SSF57756">
    <property type="entry name" value="Retrovirus zinc finger-like domains"/>
    <property type="match status" value="1"/>
</dbReference>
<reference evidence="4" key="1">
    <citation type="journal article" date="2014" name="Nat. Genet.">
        <title>The genome of the stress-tolerant wild tomato species Solanum pennellii.</title>
        <authorList>
            <person name="Bolger A."/>
            <person name="Scossa F."/>
            <person name="Bolger M.E."/>
            <person name="Lanz C."/>
            <person name="Maumus F."/>
            <person name="Tohge T."/>
            <person name="Quesneville H."/>
            <person name="Alseekh S."/>
            <person name="Sorensen I."/>
            <person name="Lichtenstein G."/>
            <person name="Fich E.A."/>
            <person name="Conte M."/>
            <person name="Keller H."/>
            <person name="Schneeberger K."/>
            <person name="Schwacke R."/>
            <person name="Ofner I."/>
            <person name="Vrebalov J."/>
            <person name="Xu Y."/>
            <person name="Osorio S."/>
            <person name="Aflitos S.A."/>
            <person name="Schijlen E."/>
            <person name="Jimenez-Gomez J.M."/>
            <person name="Ryngajllo M."/>
            <person name="Kimura S."/>
            <person name="Kumar R."/>
            <person name="Koenig D."/>
            <person name="Headland L.R."/>
            <person name="Maloof J.N."/>
            <person name="Sinha N."/>
            <person name="van Ham R.C."/>
            <person name="Lankhorst R.K."/>
            <person name="Mao L."/>
            <person name="Vogel A."/>
            <person name="Arsova B."/>
            <person name="Panstruga R."/>
            <person name="Fei Z."/>
            <person name="Rose J.K."/>
            <person name="Zamir D."/>
            <person name="Carrari F."/>
            <person name="Giovannoni J.J."/>
            <person name="Weigel D."/>
            <person name="Usadel B."/>
            <person name="Fernie A.R."/>
        </authorList>
    </citation>
    <scope>NUCLEOTIDE SEQUENCE [LARGE SCALE GENOMIC DNA]</scope>
    <source>
        <strain evidence="4">cv. LA0716</strain>
    </source>
</reference>
<evidence type="ECO:0000313" key="5">
    <source>
        <dbReference type="RefSeq" id="XP_015072449.1"/>
    </source>
</evidence>
<feature type="region of interest" description="Disordered" evidence="2">
    <location>
        <begin position="89"/>
        <end position="130"/>
    </location>
</feature>
<reference evidence="5" key="2">
    <citation type="submission" date="2025-08" db="UniProtKB">
        <authorList>
            <consortium name="RefSeq"/>
        </authorList>
    </citation>
    <scope>IDENTIFICATION</scope>
</reference>
<keyword evidence="4" id="KW-1185">Reference proteome</keyword>
<keyword evidence="1" id="KW-0479">Metal-binding</keyword>
<dbReference type="InterPro" id="IPR001878">
    <property type="entry name" value="Znf_CCHC"/>
</dbReference>
<feature type="compositionally biased region" description="Polar residues" evidence="2">
    <location>
        <begin position="91"/>
        <end position="101"/>
    </location>
</feature>
<evidence type="ECO:0000313" key="4">
    <source>
        <dbReference type="Proteomes" id="UP000694930"/>
    </source>
</evidence>
<dbReference type="Gene3D" id="4.10.60.10">
    <property type="entry name" value="Zinc finger, CCHC-type"/>
    <property type="match status" value="1"/>
</dbReference>
<dbReference type="SMART" id="SM00343">
    <property type="entry name" value="ZnF_C2HC"/>
    <property type="match status" value="1"/>
</dbReference>
<gene>
    <name evidence="5" type="primary">LOC107016515</name>
</gene>